<dbReference type="EMBL" id="ML145217">
    <property type="protein sequence ID" value="TBU53318.1"/>
    <property type="molecule type" value="Genomic_DNA"/>
</dbReference>
<dbReference type="AlphaFoldDB" id="A0A4Q9PEY1"/>
<name>A0A4Q9PEY1_9APHY</name>
<proteinExistence type="predicted"/>
<keyword evidence="2" id="KW-1185">Reference proteome</keyword>
<gene>
    <name evidence="1" type="ORF">BD310DRAFT_970352</name>
</gene>
<protein>
    <submittedName>
        <fullName evidence="1">Uncharacterized protein</fullName>
    </submittedName>
</protein>
<reference evidence="1 2" key="1">
    <citation type="submission" date="2019-01" db="EMBL/GenBank/DDBJ databases">
        <title>Draft genome sequences of three monokaryotic isolates of the white-rot basidiomycete fungus Dichomitus squalens.</title>
        <authorList>
            <consortium name="DOE Joint Genome Institute"/>
            <person name="Lopez S.C."/>
            <person name="Andreopoulos B."/>
            <person name="Pangilinan J."/>
            <person name="Lipzen A."/>
            <person name="Riley R."/>
            <person name="Ahrendt S."/>
            <person name="Ng V."/>
            <person name="Barry K."/>
            <person name="Daum C."/>
            <person name="Grigoriev I.V."/>
            <person name="Hilden K.S."/>
            <person name="Makela M.R."/>
            <person name="de Vries R.P."/>
        </authorList>
    </citation>
    <scope>NUCLEOTIDE SEQUENCE [LARGE SCALE GENOMIC DNA]</scope>
    <source>
        <strain evidence="1 2">CBS 464.89</strain>
    </source>
</reference>
<accession>A0A4Q9PEY1</accession>
<dbReference type="Proteomes" id="UP000292082">
    <property type="component" value="Unassembled WGS sequence"/>
</dbReference>
<organism evidence="1 2">
    <name type="scientific">Dichomitus squalens</name>
    <dbReference type="NCBI Taxonomy" id="114155"/>
    <lineage>
        <taxon>Eukaryota</taxon>
        <taxon>Fungi</taxon>
        <taxon>Dikarya</taxon>
        <taxon>Basidiomycota</taxon>
        <taxon>Agaricomycotina</taxon>
        <taxon>Agaricomycetes</taxon>
        <taxon>Polyporales</taxon>
        <taxon>Polyporaceae</taxon>
        <taxon>Dichomitus</taxon>
    </lineage>
</organism>
<evidence type="ECO:0000313" key="1">
    <source>
        <dbReference type="EMBL" id="TBU53318.1"/>
    </source>
</evidence>
<sequence length="272" mass="29441">MYHGLWAYVVSAQRPPQDRRACDANVHNSLVVGAIFQQAMAMTHGQQERRVKLSIGARLRSETLSLWRHRRVVHFLAADRAILALIVASSRMLSRTMVAAYSGIELESGRASRASGHSTTAMATTTVAVARDQPVVMKEGDALASAKMRSILSQAGVCTRTPSRARTIMLDVVRARGVHPMLGGSFANLAGGVCLLDSSLGLGVCMIWEKRGAQFLSVARLLARLSGACLPEFNVSSSLAAQRAEVGRQRVQRSRRDCPMLYLLGPGNQSSK</sequence>
<evidence type="ECO:0000313" key="2">
    <source>
        <dbReference type="Proteomes" id="UP000292082"/>
    </source>
</evidence>